<keyword evidence="2" id="KW-1185">Reference proteome</keyword>
<sequence>MQKCLLKLRTCPPIHLKSPAAHECHPVPRSSPAASFRSEASAFTALRTV</sequence>
<dbReference type="EMBL" id="DS547713">
    <property type="protein sequence ID" value="EDQ98005.1"/>
    <property type="molecule type" value="Genomic_DNA"/>
</dbReference>
<evidence type="ECO:0000313" key="2">
    <source>
        <dbReference type="Proteomes" id="UP000001194"/>
    </source>
</evidence>
<name>B0E574_LACBS</name>
<dbReference type="KEGG" id="lbc:LACBIDRAFT_317714"/>
<proteinExistence type="predicted"/>
<protein>
    <submittedName>
        <fullName evidence="1">Predicted protein</fullName>
    </submittedName>
</protein>
<organism evidence="2">
    <name type="scientific">Laccaria bicolor (strain S238N-H82 / ATCC MYA-4686)</name>
    <name type="common">Bicoloured deceiver</name>
    <name type="synonym">Laccaria laccata var. bicolor</name>
    <dbReference type="NCBI Taxonomy" id="486041"/>
    <lineage>
        <taxon>Eukaryota</taxon>
        <taxon>Fungi</taxon>
        <taxon>Dikarya</taxon>
        <taxon>Basidiomycota</taxon>
        <taxon>Agaricomycotina</taxon>
        <taxon>Agaricomycetes</taxon>
        <taxon>Agaricomycetidae</taxon>
        <taxon>Agaricales</taxon>
        <taxon>Agaricineae</taxon>
        <taxon>Hydnangiaceae</taxon>
        <taxon>Laccaria</taxon>
    </lineage>
</organism>
<dbReference type="InParanoid" id="B0E574"/>
<dbReference type="RefSeq" id="XP_001891342.1">
    <property type="nucleotide sequence ID" value="XM_001891307.1"/>
</dbReference>
<dbReference type="AlphaFoldDB" id="B0E574"/>
<evidence type="ECO:0000313" key="1">
    <source>
        <dbReference type="EMBL" id="EDQ98005.1"/>
    </source>
</evidence>
<reference evidence="1 2" key="1">
    <citation type="journal article" date="2008" name="Nature">
        <title>The genome of Laccaria bicolor provides insights into mycorrhizal symbiosis.</title>
        <authorList>
            <person name="Martin F."/>
            <person name="Aerts A."/>
            <person name="Ahren D."/>
            <person name="Brun A."/>
            <person name="Danchin E.G.J."/>
            <person name="Duchaussoy F."/>
            <person name="Gibon J."/>
            <person name="Kohler A."/>
            <person name="Lindquist E."/>
            <person name="Pereda V."/>
            <person name="Salamov A."/>
            <person name="Shapiro H.J."/>
            <person name="Wuyts J."/>
            <person name="Blaudez D."/>
            <person name="Buee M."/>
            <person name="Brokstein P."/>
            <person name="Canbaeck B."/>
            <person name="Cohen D."/>
            <person name="Courty P.E."/>
            <person name="Coutinho P.M."/>
            <person name="Delaruelle C."/>
            <person name="Detter J.C."/>
            <person name="Deveau A."/>
            <person name="DiFazio S."/>
            <person name="Duplessis S."/>
            <person name="Fraissinet-Tachet L."/>
            <person name="Lucic E."/>
            <person name="Frey-Klett P."/>
            <person name="Fourrey C."/>
            <person name="Feussner I."/>
            <person name="Gay G."/>
            <person name="Grimwood J."/>
            <person name="Hoegger P.J."/>
            <person name="Jain P."/>
            <person name="Kilaru S."/>
            <person name="Labbe J."/>
            <person name="Lin Y.C."/>
            <person name="Legue V."/>
            <person name="Le Tacon F."/>
            <person name="Marmeisse R."/>
            <person name="Melayah D."/>
            <person name="Montanini B."/>
            <person name="Muratet M."/>
            <person name="Nehls U."/>
            <person name="Niculita-Hirzel H."/>
            <person name="Oudot-Le Secq M.P."/>
            <person name="Peter M."/>
            <person name="Quesneville H."/>
            <person name="Rajashekar B."/>
            <person name="Reich M."/>
            <person name="Rouhier N."/>
            <person name="Schmutz J."/>
            <person name="Yin T."/>
            <person name="Chalot M."/>
            <person name="Henrissat B."/>
            <person name="Kuees U."/>
            <person name="Lucas S."/>
            <person name="Van de Peer Y."/>
            <person name="Podila G.K."/>
            <person name="Polle A."/>
            <person name="Pukkila P.J."/>
            <person name="Richardson P.M."/>
            <person name="Rouze P."/>
            <person name="Sanders I.R."/>
            <person name="Stajich J.E."/>
            <person name="Tunlid A."/>
            <person name="Tuskan G."/>
            <person name="Grigoriev I.V."/>
        </authorList>
    </citation>
    <scope>NUCLEOTIDE SEQUENCE [LARGE SCALE GENOMIC DNA]</scope>
    <source>
        <strain evidence="2">S238N-H82 / ATCC MYA-4686</strain>
    </source>
</reference>
<dbReference type="HOGENOM" id="CLU_3143347_0_0_1"/>
<dbReference type="GeneID" id="6086999"/>
<dbReference type="Proteomes" id="UP000001194">
    <property type="component" value="Unassembled WGS sequence"/>
</dbReference>
<accession>B0E574</accession>
<gene>
    <name evidence="1" type="ORF">LACBIDRAFT_317714</name>
</gene>